<reference evidence="4 5" key="1">
    <citation type="submission" date="2024-01" db="EMBL/GenBank/DDBJ databases">
        <title>Complete genome of Cladobotryum mycophilum ATHUM6906.</title>
        <authorList>
            <person name="Christinaki A.C."/>
            <person name="Myridakis A.I."/>
            <person name="Kouvelis V.N."/>
        </authorList>
    </citation>
    <scope>NUCLEOTIDE SEQUENCE [LARGE SCALE GENOMIC DNA]</scope>
    <source>
        <strain evidence="4 5">ATHUM6906</strain>
    </source>
</reference>
<feature type="region of interest" description="Disordered" evidence="1">
    <location>
        <begin position="63"/>
        <end position="113"/>
    </location>
</feature>
<dbReference type="Proteomes" id="UP001338125">
    <property type="component" value="Unassembled WGS sequence"/>
</dbReference>
<feature type="compositionally biased region" description="Acidic residues" evidence="1">
    <location>
        <begin position="98"/>
        <end position="113"/>
    </location>
</feature>
<dbReference type="InterPro" id="IPR047168">
    <property type="entry name" value="LEC1-like"/>
</dbReference>
<dbReference type="PANTHER" id="PTHR47185">
    <property type="entry name" value="PX DOMAIN-CONTAINING PROTEIN YPR097W"/>
    <property type="match status" value="1"/>
</dbReference>
<feature type="domain" description="PX-associated" evidence="3">
    <location>
        <begin position="10"/>
        <end position="186"/>
    </location>
</feature>
<feature type="compositionally biased region" description="Low complexity" evidence="1">
    <location>
        <begin position="64"/>
        <end position="80"/>
    </location>
</feature>
<keyword evidence="5" id="KW-1185">Reference proteome</keyword>
<name>A0ABR0SR69_9HYPO</name>
<gene>
    <name evidence="4" type="ORF">PT974_05160</name>
</gene>
<organism evidence="4 5">
    <name type="scientific">Cladobotryum mycophilum</name>
    <dbReference type="NCBI Taxonomy" id="491253"/>
    <lineage>
        <taxon>Eukaryota</taxon>
        <taxon>Fungi</taxon>
        <taxon>Dikarya</taxon>
        <taxon>Ascomycota</taxon>
        <taxon>Pezizomycotina</taxon>
        <taxon>Sordariomycetes</taxon>
        <taxon>Hypocreomycetidae</taxon>
        <taxon>Hypocreales</taxon>
        <taxon>Hypocreaceae</taxon>
        <taxon>Cladobotryum</taxon>
    </lineage>
</organism>
<comment type="caution">
    <text evidence="4">The sequence shown here is derived from an EMBL/GenBank/DDBJ whole genome shotgun (WGS) entry which is preliminary data.</text>
</comment>
<accession>A0ABR0SR69</accession>
<dbReference type="Pfam" id="PF12828">
    <property type="entry name" value="PXB"/>
    <property type="match status" value="1"/>
</dbReference>
<evidence type="ECO:0000259" key="3">
    <source>
        <dbReference type="Pfam" id="PF12828"/>
    </source>
</evidence>
<dbReference type="PANTHER" id="PTHR47185:SF2">
    <property type="entry name" value="FUNGAL PROTEIN"/>
    <property type="match status" value="1"/>
</dbReference>
<dbReference type="InterPro" id="IPR024554">
    <property type="entry name" value="LEC1-like_C"/>
</dbReference>
<evidence type="ECO:0000256" key="1">
    <source>
        <dbReference type="SAM" id="MobiDB-lite"/>
    </source>
</evidence>
<evidence type="ECO:0000313" key="4">
    <source>
        <dbReference type="EMBL" id="KAK5994675.1"/>
    </source>
</evidence>
<feature type="compositionally biased region" description="Basic and acidic residues" evidence="1">
    <location>
        <begin position="86"/>
        <end position="97"/>
    </location>
</feature>
<dbReference type="InterPro" id="IPR024555">
    <property type="entry name" value="PX-associated"/>
</dbReference>
<evidence type="ECO:0000259" key="2">
    <source>
        <dbReference type="Pfam" id="PF12825"/>
    </source>
</evidence>
<protein>
    <recommendedName>
        <fullName evidence="6">PX domain-containing protein</fullName>
    </recommendedName>
</protein>
<proteinExistence type="predicted"/>
<dbReference type="Pfam" id="PF12825">
    <property type="entry name" value="DUF3818"/>
    <property type="match status" value="2"/>
</dbReference>
<dbReference type="EMBL" id="JAVFKD010000010">
    <property type="protein sequence ID" value="KAK5994675.1"/>
    <property type="molecule type" value="Genomic_DNA"/>
</dbReference>
<evidence type="ECO:0008006" key="6">
    <source>
        <dbReference type="Google" id="ProtNLM"/>
    </source>
</evidence>
<feature type="domain" description="PX" evidence="2">
    <location>
        <begin position="453"/>
        <end position="546"/>
    </location>
</feature>
<evidence type="ECO:0000313" key="5">
    <source>
        <dbReference type="Proteomes" id="UP001338125"/>
    </source>
</evidence>
<feature type="domain" description="PX" evidence="2">
    <location>
        <begin position="242"/>
        <end position="438"/>
    </location>
</feature>
<sequence>MSDEAASGAAALTADQTRALFDILTHHETYAEIEGFKSPHAVTNYGFPFKKTTKVLTKAGNSWTTTPAGSAPATPRARTPVSFFWGRDDKKKEAEEVKSDDDDDDDDDDDEVMESTSPMLQMLLTRLILPFPGVKELPRDFWAVRMQGLLARFGEADLSESYDKGAMGTRKTLATGASAVIEMVARGALGGIEDAMEQTKQDEKKDDGSKNRLMSDYDLSKAEDLERAWNDCMQEWAYGDFLDQVYDHLSKTEDIEGHSPAVKAAADYAIIHLATFAHQVFILSPEGQYLVRLLENLNNLIPYKVIKQTLRIGNAATMISGMVRVFLAKLSVTSITNWVGLTANADDGMNMLQRILSMVLMWDASEFKKSADKIEKAKEDRPTEEMLQAIRKHVNEARGEHDAVRETSSEHSQSIITAILNASNPDLVSSLTEGQHAQCLEYYSALLAVRDPIKDVVGAYDPIIRSVHSRVDIREHLDSMQGFISDFIHASKPKKDADGEERMSSVEDYVRLVRDNRGLMYRWVHAVAKECPDVWAEMRVWAKAVAVEFRERGSATNEPKNMSQSLNDLFTSLDPDSQEDVLAAINSHATYLSKLTLQSKQHLQQIISSTGSSTNSDTQSKKSAGPGVYLARWQHILDTTPITPSEIRGSLRHGRDVKHVSTMGKLGLGGKRLDDESDGGANLKAPDVSIVVEALGEKFKAVVREKAGSGVPN</sequence>